<evidence type="ECO:0000313" key="2">
    <source>
        <dbReference type="EMBL" id="SAM62833.1"/>
    </source>
</evidence>
<dbReference type="EMBL" id="LT558117">
    <property type="protein sequence ID" value="SAM62833.1"/>
    <property type="molecule type" value="Genomic_DNA"/>
</dbReference>
<gene>
    <name evidence="2" type="ORF">UBRO_20156</name>
</gene>
<evidence type="ECO:0000256" key="1">
    <source>
        <dbReference type="SAM" id="MobiDB-lite"/>
    </source>
</evidence>
<accession>A0A1K0GHM6</accession>
<dbReference type="AlphaFoldDB" id="A0A1K0GHM6"/>
<reference evidence="3" key="1">
    <citation type="submission" date="2016-04" db="EMBL/GenBank/DDBJ databases">
        <authorList>
            <person name="Guldener U."/>
            <person name="Guldener U."/>
        </authorList>
    </citation>
    <scope>NUCLEOTIDE SEQUENCE [LARGE SCALE GENOMIC DNA]</scope>
    <source>
        <strain evidence="3">UB2112</strain>
    </source>
</reference>
<name>A0A1K0GHM6_9BASI</name>
<evidence type="ECO:0000313" key="3">
    <source>
        <dbReference type="Proteomes" id="UP000179920"/>
    </source>
</evidence>
<feature type="compositionally biased region" description="Pro residues" evidence="1">
    <location>
        <begin position="80"/>
        <end position="90"/>
    </location>
</feature>
<organism evidence="2 3">
    <name type="scientific">Ustilago bromivora</name>
    <dbReference type="NCBI Taxonomy" id="307758"/>
    <lineage>
        <taxon>Eukaryota</taxon>
        <taxon>Fungi</taxon>
        <taxon>Dikarya</taxon>
        <taxon>Basidiomycota</taxon>
        <taxon>Ustilaginomycotina</taxon>
        <taxon>Ustilaginomycetes</taxon>
        <taxon>Ustilaginales</taxon>
        <taxon>Ustilaginaceae</taxon>
        <taxon>Ustilago</taxon>
    </lineage>
</organism>
<sequence>MDAAEQLCRICKHSKSLASFRHQRFLHRTTLSCIDCRTGSLRATGQTSTQPPSQQSLPQLPPSQDPDVTSNAALPATIRSPPPAPTPTVLPEPALNISVPVPTVAKPSQFVTRTYLSASIGELRQFLQDEIADAFRKVSITQAPPPPPGATHLPPSQPLPALPARIVRQDTLTVYDLPKLANLSWPGAPAPEDPAPVVIEGFSVVKGPSTSASNRQFVKTVPNFSTFGRLWVVYLSLRSSTSHDCNLSVSLGRFYQHVADLSEVFPWDRVAGYVIAVCTL</sequence>
<proteinExistence type="predicted"/>
<feature type="region of interest" description="Disordered" evidence="1">
    <location>
        <begin position="43"/>
        <end position="90"/>
    </location>
</feature>
<dbReference type="OrthoDB" id="2556649at2759"/>
<feature type="compositionally biased region" description="Low complexity" evidence="1">
    <location>
        <begin position="46"/>
        <end position="58"/>
    </location>
</feature>
<protein>
    <submittedName>
        <fullName evidence="2">Uncharacterized protein</fullName>
    </submittedName>
</protein>
<dbReference type="Proteomes" id="UP000179920">
    <property type="component" value="Chromosome I"/>
</dbReference>